<organism evidence="4 5">
    <name type="scientific">Amaricoccus solimangrovi</name>
    <dbReference type="NCBI Taxonomy" id="2589815"/>
    <lineage>
        <taxon>Bacteria</taxon>
        <taxon>Pseudomonadati</taxon>
        <taxon>Pseudomonadota</taxon>
        <taxon>Alphaproteobacteria</taxon>
        <taxon>Rhodobacterales</taxon>
        <taxon>Paracoccaceae</taxon>
        <taxon>Amaricoccus</taxon>
    </lineage>
</organism>
<dbReference type="PANTHER" id="PTHR34413">
    <property type="entry name" value="PROPHAGE TAIL FIBER ASSEMBLY PROTEIN HOMOLOG TFAE-RELATED-RELATED"/>
    <property type="match status" value="1"/>
</dbReference>
<protein>
    <submittedName>
        <fullName evidence="4">Terminase</fullName>
    </submittedName>
</protein>
<sequence length="722" mass="77730">MLEDRPLRFRPGAALPPLRSAGEVVRAALPALAPPARISISEAAARRMVEAGGHWVPWRNDVAPYMVEPMDMVGSRRFEALAFAGPARSSKTEALILNPIAHAILAAPRLVHVVHMTQAAAREFSIETVDKLIRRSPELGARAAKGKGADSTFDKRFAAGARLTIGWPVVTQLSARSIPLVLLTDYDRMPADLGGEGSAFALARKRTQSSGSRGMTVAEASPGFPIAREGWKPETPHDAPPCDGILGLYNQGTRARWYWPCPSCEVEFEPAFERLHYPAEGTPAERGAVAYMVCPHCGGVIEHGAKAGLNRRGRWLHETAGGEVAPLGPLTRRAAIVSYWLQGPAAALASWAQIVTRFLEGEAQFEATGDETLLRAAVNLDLGLPYLSRAASAGAGLDEAGLRALAVDRPWRIAPQATRFLTVAVDVQPGRFVAQVEAWGEGLERTVIDRFDIFEPPEGAPDREGRRIDPARRPEDWAALLGLADRSWPVFGGAWRLRPLAIVIDAGGEAGVTPNAYAFWRKARISHPRRFHLVRGKGGARAKRAEVSTPETAHKGKRHVARDVRLIWASTDRLKDEISASLTRGAEGERALLVPKAAPAEIWAEYAAERRDATGRWDKRPGVRRNEALDLSVYALALAIVLGAEKIAWDRPPPWAVLGPGNAFAIVSAPAPDGAAGAGEAPGADEAPPLAEPPPAPGGKAPGRAPGNWKRRPGRRADFSGW</sequence>
<feature type="domain" description="Terminase large subunit GpA endonuclease" evidence="3">
    <location>
        <begin position="336"/>
        <end position="649"/>
    </location>
</feature>
<feature type="domain" description="Phage terminase large subunit GpA ATPase" evidence="2">
    <location>
        <begin position="54"/>
        <end position="315"/>
    </location>
</feature>
<evidence type="ECO:0000313" key="4">
    <source>
        <dbReference type="EMBL" id="TPE52601.1"/>
    </source>
</evidence>
<dbReference type="AlphaFoldDB" id="A0A501WZP3"/>
<dbReference type="EMBL" id="VFRP01000003">
    <property type="protein sequence ID" value="TPE52601.1"/>
    <property type="molecule type" value="Genomic_DNA"/>
</dbReference>
<evidence type="ECO:0000259" key="2">
    <source>
        <dbReference type="Pfam" id="PF05876"/>
    </source>
</evidence>
<feature type="compositionally biased region" description="Low complexity" evidence="1">
    <location>
        <begin position="672"/>
        <end position="689"/>
    </location>
</feature>
<dbReference type="GO" id="GO:0016887">
    <property type="term" value="F:ATP hydrolysis activity"/>
    <property type="evidence" value="ECO:0007669"/>
    <property type="project" value="InterPro"/>
</dbReference>
<accession>A0A501WZP3</accession>
<feature type="region of interest" description="Disordered" evidence="1">
    <location>
        <begin position="672"/>
        <end position="722"/>
    </location>
</feature>
<dbReference type="PANTHER" id="PTHR34413:SF2">
    <property type="entry name" value="PROPHAGE TAIL FIBER ASSEMBLY PROTEIN HOMOLOG TFAE-RELATED"/>
    <property type="match status" value="1"/>
</dbReference>
<dbReference type="RefSeq" id="WP_140453084.1">
    <property type="nucleotide sequence ID" value="NZ_VFRP01000003.1"/>
</dbReference>
<keyword evidence="5" id="KW-1185">Reference proteome</keyword>
<dbReference type="Proteomes" id="UP000319255">
    <property type="component" value="Unassembled WGS sequence"/>
</dbReference>
<feature type="compositionally biased region" description="Low complexity" evidence="1">
    <location>
        <begin position="698"/>
        <end position="707"/>
    </location>
</feature>
<dbReference type="InterPro" id="IPR046454">
    <property type="entry name" value="GpA_endonuclease"/>
</dbReference>
<dbReference type="Pfam" id="PF20454">
    <property type="entry name" value="GpA_nuclease"/>
    <property type="match status" value="1"/>
</dbReference>
<dbReference type="GO" id="GO:0004519">
    <property type="term" value="F:endonuclease activity"/>
    <property type="evidence" value="ECO:0007669"/>
    <property type="project" value="InterPro"/>
</dbReference>
<comment type="caution">
    <text evidence="4">The sequence shown here is derived from an EMBL/GenBank/DDBJ whole genome shotgun (WGS) entry which is preliminary data.</text>
</comment>
<dbReference type="Pfam" id="PF05876">
    <property type="entry name" value="GpA_ATPase"/>
    <property type="match status" value="1"/>
</dbReference>
<proteinExistence type="predicted"/>
<reference evidence="4 5" key="1">
    <citation type="submission" date="2019-06" db="EMBL/GenBank/DDBJ databases">
        <title>A novel bacterium of genus Amaricoccus, isolated from marine sediment.</title>
        <authorList>
            <person name="Huang H."/>
            <person name="Mo K."/>
            <person name="Hu Y."/>
        </authorList>
    </citation>
    <scope>NUCLEOTIDE SEQUENCE [LARGE SCALE GENOMIC DNA]</scope>
    <source>
        <strain evidence="4 5">HB172011</strain>
    </source>
</reference>
<evidence type="ECO:0000259" key="3">
    <source>
        <dbReference type="Pfam" id="PF20454"/>
    </source>
</evidence>
<dbReference type="InterPro" id="IPR051220">
    <property type="entry name" value="TFA_Chaperone"/>
</dbReference>
<gene>
    <name evidence="4" type="ORF">FJM51_05330</name>
</gene>
<evidence type="ECO:0000313" key="5">
    <source>
        <dbReference type="Proteomes" id="UP000319255"/>
    </source>
</evidence>
<name>A0A501WZP3_9RHOB</name>
<dbReference type="OrthoDB" id="5181253at2"/>
<dbReference type="InterPro" id="IPR046453">
    <property type="entry name" value="GpA_ATPase"/>
</dbReference>
<evidence type="ECO:0000256" key="1">
    <source>
        <dbReference type="SAM" id="MobiDB-lite"/>
    </source>
</evidence>